<keyword evidence="2" id="KW-1185">Reference proteome</keyword>
<dbReference type="Pfam" id="PF13344">
    <property type="entry name" value="Hydrolase_6"/>
    <property type="match status" value="1"/>
</dbReference>
<comment type="caution">
    <text evidence="1">The sequence shown here is derived from an EMBL/GenBank/DDBJ whole genome shotgun (WGS) entry which is preliminary data.</text>
</comment>
<proteinExistence type="predicted"/>
<dbReference type="InterPro" id="IPR023214">
    <property type="entry name" value="HAD_sf"/>
</dbReference>
<dbReference type="RefSeq" id="WP_161767146.1">
    <property type="nucleotide sequence ID" value="NZ_JAAATW010000002.1"/>
</dbReference>
<evidence type="ECO:0000313" key="1">
    <source>
        <dbReference type="EMBL" id="NBE08162.1"/>
    </source>
</evidence>
<reference evidence="2" key="1">
    <citation type="submission" date="2020-01" db="EMBL/GenBank/DDBJ databases">
        <title>Sphingomonas sp. strain CSW-10.</title>
        <authorList>
            <person name="Chen W.-M."/>
        </authorList>
    </citation>
    <scope>NUCLEOTIDE SEQUENCE [LARGE SCALE GENOMIC DNA]</scope>
    <source>
        <strain evidence="2">CCP-1</strain>
    </source>
</reference>
<dbReference type="NCBIfam" id="TIGR01459">
    <property type="entry name" value="HAD-SF-IIA-hyp4"/>
    <property type="match status" value="1"/>
</dbReference>
<dbReference type="InterPro" id="IPR006357">
    <property type="entry name" value="HAD-SF_hydro_IIA"/>
</dbReference>
<dbReference type="SUPFAM" id="SSF56784">
    <property type="entry name" value="HAD-like"/>
    <property type="match status" value="1"/>
</dbReference>
<dbReference type="InterPro" id="IPR036412">
    <property type="entry name" value="HAD-like_sf"/>
</dbReference>
<dbReference type="PANTHER" id="PTHR19288">
    <property type="entry name" value="4-NITROPHENYLPHOSPHATASE-RELATED"/>
    <property type="match status" value="1"/>
</dbReference>
<dbReference type="Gene3D" id="3.40.50.1000">
    <property type="entry name" value="HAD superfamily/HAD-like"/>
    <property type="match status" value="2"/>
</dbReference>
<keyword evidence="1" id="KW-0378">Hydrolase</keyword>
<name>A0ABW9Y6G1_9RHOB</name>
<dbReference type="PANTHER" id="PTHR19288:SF90">
    <property type="entry name" value="OS08G0542600 PROTEIN"/>
    <property type="match status" value="1"/>
</dbReference>
<gene>
    <name evidence="1" type="ORF">GU920_11495</name>
</gene>
<dbReference type="GO" id="GO:0016787">
    <property type="term" value="F:hydrolase activity"/>
    <property type="evidence" value="ECO:0007669"/>
    <property type="project" value="UniProtKB-KW"/>
</dbReference>
<dbReference type="Proteomes" id="UP001517376">
    <property type="component" value="Unassembled WGS sequence"/>
</dbReference>
<dbReference type="InterPro" id="IPR006356">
    <property type="entry name" value="HAD-SF_hydro_IIA_hyp3"/>
</dbReference>
<dbReference type="Pfam" id="PF13242">
    <property type="entry name" value="Hydrolase_like"/>
    <property type="match status" value="1"/>
</dbReference>
<sequence>MTPATLPDLIDRHDAFLIDQFGVLLDGKAAYPWASAALDAVAASGKPVILLSNSGKRSEPNAARLVALGFRRESFRLVLSSGEAAWRHLSHRALPPQTRVWLHARDGDTSAIEGLGLTLTDDPAAADLLILAGSQADRLSLDDYRHLLEPAARQGRPMLCTNPDVEMLTAHGTRPGAGRIATLYAGWGGRVDWIGKPHPLIYAEAARLLPGIAPGRILCIGDSPAHDIAGGHAAGHKTCLARTGLHAGAAEADLPALCLAEAGVLPDHVLPRFAV</sequence>
<dbReference type="EMBL" id="JAAATW010000002">
    <property type="protein sequence ID" value="NBE08162.1"/>
    <property type="molecule type" value="Genomic_DNA"/>
</dbReference>
<protein>
    <submittedName>
        <fullName evidence="1">TIGR01459 family HAD-type hydrolase</fullName>
    </submittedName>
</protein>
<accession>A0ABW9Y6G1</accession>
<organism evidence="1 2">
    <name type="scientific">Paragemmobacter ruber</name>
    <dbReference type="NCBI Taxonomy" id="1985673"/>
    <lineage>
        <taxon>Bacteria</taxon>
        <taxon>Pseudomonadati</taxon>
        <taxon>Pseudomonadota</taxon>
        <taxon>Alphaproteobacteria</taxon>
        <taxon>Rhodobacterales</taxon>
        <taxon>Paracoccaceae</taxon>
        <taxon>Paragemmobacter</taxon>
    </lineage>
</organism>
<evidence type="ECO:0000313" key="2">
    <source>
        <dbReference type="Proteomes" id="UP001517376"/>
    </source>
</evidence>